<dbReference type="AlphaFoldDB" id="A0A5Q2FEC1"/>
<dbReference type="PANTHER" id="PTHR39335:SF1">
    <property type="entry name" value="BLL4220 PROTEIN"/>
    <property type="match status" value="1"/>
</dbReference>
<proteinExistence type="predicted"/>
<evidence type="ECO:0000256" key="1">
    <source>
        <dbReference type="SAM" id="SignalP"/>
    </source>
</evidence>
<organism evidence="2 3">
    <name type="scientific">Raineyella fluvialis</name>
    <dbReference type="NCBI Taxonomy" id="2662261"/>
    <lineage>
        <taxon>Bacteria</taxon>
        <taxon>Bacillati</taxon>
        <taxon>Actinomycetota</taxon>
        <taxon>Actinomycetes</taxon>
        <taxon>Propionibacteriales</taxon>
        <taxon>Propionibacteriaceae</taxon>
        <taxon>Raineyella</taxon>
    </lineage>
</organism>
<reference evidence="2 3" key="1">
    <citation type="submission" date="2019-10" db="EMBL/GenBank/DDBJ databases">
        <title>Genomic analysis of Raineyella sp. CBA3103.</title>
        <authorList>
            <person name="Roh S.W."/>
        </authorList>
    </citation>
    <scope>NUCLEOTIDE SEQUENCE [LARGE SCALE GENOMIC DNA]</scope>
    <source>
        <strain evidence="2 3">CBA3103</strain>
    </source>
</reference>
<dbReference type="EMBL" id="CP045725">
    <property type="protein sequence ID" value="QGF23065.1"/>
    <property type="molecule type" value="Genomic_DNA"/>
</dbReference>
<keyword evidence="1" id="KW-0732">Signal</keyword>
<dbReference type="Proteomes" id="UP000386847">
    <property type="component" value="Chromosome"/>
</dbReference>
<dbReference type="InterPro" id="IPR005297">
    <property type="entry name" value="Lipoprotein_repeat"/>
</dbReference>
<sequence>MNARLFGAAAVLSAALVTLSGCGSGGSSSGGYGAGGGATASASASATTSASASASTSAAASTAGLKVADSSLGKIVVADNGMTVYQFTKDVKDSGKSSCTGGCLKAWPPVLTTQATPALQGITGTVGTITTPEGAKQVTLNGLPLYYWASDTKPGDTTGQGVQGVWYVVSPSGSMMK</sequence>
<dbReference type="KEGG" id="rain:Rai3103_04605"/>
<evidence type="ECO:0008006" key="4">
    <source>
        <dbReference type="Google" id="ProtNLM"/>
    </source>
</evidence>
<dbReference type="RefSeq" id="WP_153571592.1">
    <property type="nucleotide sequence ID" value="NZ_CP045725.1"/>
</dbReference>
<dbReference type="GO" id="GO:0043448">
    <property type="term" value="P:alkane catabolic process"/>
    <property type="evidence" value="ECO:0007669"/>
    <property type="project" value="TreeGrafter"/>
</dbReference>
<keyword evidence="3" id="KW-1185">Reference proteome</keyword>
<evidence type="ECO:0000313" key="3">
    <source>
        <dbReference type="Proteomes" id="UP000386847"/>
    </source>
</evidence>
<dbReference type="Pfam" id="PF03640">
    <property type="entry name" value="Lipoprotein_15"/>
    <property type="match status" value="2"/>
</dbReference>
<feature type="chain" id="PRO_5039533878" description="Lipoprotein with Yx(FWY)xxD motif" evidence="1">
    <location>
        <begin position="21"/>
        <end position="177"/>
    </location>
</feature>
<protein>
    <recommendedName>
        <fullName evidence="4">Lipoprotein with Yx(FWY)xxD motif</fullName>
    </recommendedName>
</protein>
<accession>A0A5Q2FEC1</accession>
<dbReference type="PANTHER" id="PTHR39335">
    <property type="entry name" value="BLL4220 PROTEIN"/>
    <property type="match status" value="1"/>
</dbReference>
<gene>
    <name evidence="2" type="ORF">Rai3103_04605</name>
</gene>
<evidence type="ECO:0000313" key="2">
    <source>
        <dbReference type="EMBL" id="QGF23065.1"/>
    </source>
</evidence>
<name>A0A5Q2FEC1_9ACTN</name>
<dbReference type="PROSITE" id="PS51257">
    <property type="entry name" value="PROKAR_LIPOPROTEIN"/>
    <property type="match status" value="1"/>
</dbReference>
<feature type="signal peptide" evidence="1">
    <location>
        <begin position="1"/>
        <end position="20"/>
    </location>
</feature>